<gene>
    <name evidence="1" type="ORF">AVEN_35918_1</name>
</gene>
<evidence type="ECO:0000313" key="1">
    <source>
        <dbReference type="EMBL" id="GBN69358.1"/>
    </source>
</evidence>
<comment type="caution">
    <text evidence="1">The sequence shown here is derived from an EMBL/GenBank/DDBJ whole genome shotgun (WGS) entry which is preliminary data.</text>
</comment>
<organism evidence="1 2">
    <name type="scientific">Araneus ventricosus</name>
    <name type="common">Orbweaver spider</name>
    <name type="synonym">Epeira ventricosa</name>
    <dbReference type="NCBI Taxonomy" id="182803"/>
    <lineage>
        <taxon>Eukaryota</taxon>
        <taxon>Metazoa</taxon>
        <taxon>Ecdysozoa</taxon>
        <taxon>Arthropoda</taxon>
        <taxon>Chelicerata</taxon>
        <taxon>Arachnida</taxon>
        <taxon>Araneae</taxon>
        <taxon>Araneomorphae</taxon>
        <taxon>Entelegynae</taxon>
        <taxon>Araneoidea</taxon>
        <taxon>Araneidae</taxon>
        <taxon>Araneus</taxon>
    </lineage>
</organism>
<sequence length="240" mass="26744">MVSTFLNKLTSVDKVTTCAISNASILDKLRITKMQNDVFKRAKLMIADISGRVANPPFVHIHHCEFGHGEKLSATGSSRKLTEKELPTNAGKIHKEVLNKIAKKYELCKTNDLKRTHATVGDRSISQSALALGLIFPPWFYHTIVFNGVVCSVCLVNAQTVYTFYGQQDCPESGGWELQYAGYAMVSETMKYETVCVDSKLEAHQDSYVGLHDQNLKFVLAKHPDKKNVNVFLPCVVCSK</sequence>
<reference evidence="1 2" key="1">
    <citation type="journal article" date="2019" name="Sci. Rep.">
        <title>Orb-weaving spider Araneus ventricosus genome elucidates the spidroin gene catalogue.</title>
        <authorList>
            <person name="Kono N."/>
            <person name="Nakamura H."/>
            <person name="Ohtoshi R."/>
            <person name="Moran D.A.P."/>
            <person name="Shinohara A."/>
            <person name="Yoshida Y."/>
            <person name="Fujiwara M."/>
            <person name="Mori M."/>
            <person name="Tomita M."/>
            <person name="Arakawa K."/>
        </authorList>
    </citation>
    <scope>NUCLEOTIDE SEQUENCE [LARGE SCALE GENOMIC DNA]</scope>
</reference>
<dbReference type="EMBL" id="BGPR01015469">
    <property type="protein sequence ID" value="GBN69358.1"/>
    <property type="molecule type" value="Genomic_DNA"/>
</dbReference>
<name>A0A4Y2R181_ARAVE</name>
<accession>A0A4Y2R181</accession>
<dbReference type="Proteomes" id="UP000499080">
    <property type="component" value="Unassembled WGS sequence"/>
</dbReference>
<keyword evidence="2" id="KW-1185">Reference proteome</keyword>
<dbReference type="AlphaFoldDB" id="A0A4Y2R181"/>
<proteinExistence type="predicted"/>
<protein>
    <submittedName>
        <fullName evidence="1">Uncharacterized protein</fullName>
    </submittedName>
</protein>
<evidence type="ECO:0000313" key="2">
    <source>
        <dbReference type="Proteomes" id="UP000499080"/>
    </source>
</evidence>